<accession>A0A9N8DUX6</accession>
<evidence type="ECO:0000313" key="2">
    <source>
        <dbReference type="EMBL" id="CAB9508989.1"/>
    </source>
</evidence>
<name>A0A9N8DUX6_9STRA</name>
<organism evidence="2 3">
    <name type="scientific">Seminavis robusta</name>
    <dbReference type="NCBI Taxonomy" id="568900"/>
    <lineage>
        <taxon>Eukaryota</taxon>
        <taxon>Sar</taxon>
        <taxon>Stramenopiles</taxon>
        <taxon>Ochrophyta</taxon>
        <taxon>Bacillariophyta</taxon>
        <taxon>Bacillariophyceae</taxon>
        <taxon>Bacillariophycidae</taxon>
        <taxon>Naviculales</taxon>
        <taxon>Naviculaceae</taxon>
        <taxon>Seminavis</taxon>
    </lineage>
</organism>
<evidence type="ECO:0000313" key="3">
    <source>
        <dbReference type="Proteomes" id="UP001153069"/>
    </source>
</evidence>
<proteinExistence type="predicted"/>
<keyword evidence="3" id="KW-1185">Reference proteome</keyword>
<feature type="region of interest" description="Disordered" evidence="1">
    <location>
        <begin position="15"/>
        <end position="38"/>
    </location>
</feature>
<dbReference type="EMBL" id="CAICTM010000369">
    <property type="protein sequence ID" value="CAB9508989.1"/>
    <property type="molecule type" value="Genomic_DNA"/>
</dbReference>
<dbReference type="Proteomes" id="UP001153069">
    <property type="component" value="Unassembled WGS sequence"/>
</dbReference>
<reference evidence="2" key="1">
    <citation type="submission" date="2020-06" db="EMBL/GenBank/DDBJ databases">
        <authorList>
            <consortium name="Plant Systems Biology data submission"/>
        </authorList>
    </citation>
    <scope>NUCLEOTIDE SEQUENCE</scope>
    <source>
        <strain evidence="2">D6</strain>
    </source>
</reference>
<comment type="caution">
    <text evidence="2">The sequence shown here is derived from an EMBL/GenBank/DDBJ whole genome shotgun (WGS) entry which is preliminary data.</text>
</comment>
<evidence type="ECO:0000256" key="1">
    <source>
        <dbReference type="SAM" id="MobiDB-lite"/>
    </source>
</evidence>
<dbReference type="AlphaFoldDB" id="A0A9N8DUX6"/>
<protein>
    <submittedName>
        <fullName evidence="2">Uncharacterized protein</fullName>
    </submittedName>
</protein>
<gene>
    <name evidence="2" type="ORF">SEMRO_370_G128340.1</name>
</gene>
<sequence length="166" mass="18372">MCSLVASYLNFSHDASCPPPEQQERSSSSSSFPWTTSHNGRSSIGELIRSASLENVYALVGSPSCIKSKVVNIVEVDGQTKLIGFEIPKNQEYRFDQQQFVAVYYAEKKTDVVEAGTFPIMSIKHNMLGAPIVYIAVRVDETHDPHSMATFLYEQGRPLLSANLVP</sequence>